<gene>
    <name evidence="3" type="ORF">AT727_09530</name>
    <name evidence="2" type="ORF">DPCES_2864</name>
</gene>
<dbReference type="Proteomes" id="UP000054623">
    <property type="component" value="Unassembled WGS sequence"/>
</dbReference>
<accession>A0A098B4G7</accession>
<dbReference type="EMBL" id="LK996017">
    <property type="protein sequence ID" value="CDX02751.1"/>
    <property type="molecule type" value="Genomic_DNA"/>
</dbReference>
<dbReference type="EMBL" id="LOCK01000050">
    <property type="protein sequence ID" value="KTE90158.1"/>
    <property type="molecule type" value="Genomic_DNA"/>
</dbReference>
<evidence type="ECO:0000313" key="3">
    <source>
        <dbReference type="EMBL" id="KTE90158.1"/>
    </source>
</evidence>
<evidence type="ECO:0000313" key="4">
    <source>
        <dbReference type="Proteomes" id="UP000054623"/>
    </source>
</evidence>
<dbReference type="AlphaFoldDB" id="A0A098B4G7"/>
<name>A0A098B4G7_DESHA</name>
<keyword evidence="1" id="KW-0732">Signal</keyword>
<reference evidence="3 4" key="2">
    <citation type="submission" date="2015-12" db="EMBL/GenBank/DDBJ databases">
        <title>Draft Genome Sequence of Desulfitobacterium hafniense Strain DH, a Sulfate-reducing Bacterium Isolated from Paddy Soils.</title>
        <authorList>
            <person name="Bao P."/>
            <person name="Zhang X."/>
            <person name="Li G."/>
        </authorList>
    </citation>
    <scope>NUCLEOTIDE SEQUENCE [LARGE SCALE GENOMIC DNA]</scope>
    <source>
        <strain evidence="3 4">DH</strain>
    </source>
</reference>
<evidence type="ECO:0000313" key="2">
    <source>
        <dbReference type="EMBL" id="CDX02751.1"/>
    </source>
</evidence>
<dbReference type="OrthoDB" id="1807082at2"/>
<protein>
    <submittedName>
        <fullName evidence="2">Uncharacterized protein</fullName>
    </submittedName>
</protein>
<evidence type="ECO:0000256" key="1">
    <source>
        <dbReference type="SAM" id="SignalP"/>
    </source>
</evidence>
<proteinExistence type="predicted"/>
<dbReference type="PATRIC" id="fig|49338.4.peg.3079"/>
<reference evidence="2" key="1">
    <citation type="submission" date="2014-07" db="EMBL/GenBank/DDBJ databases">
        <authorList>
            <person name="Hornung V.Bastian."/>
        </authorList>
    </citation>
    <scope>NUCLEOTIDE SEQUENCE</scope>
    <source>
        <strain evidence="2">PCE-S</strain>
    </source>
</reference>
<organism evidence="2">
    <name type="scientific">Desulfitobacterium hafniense</name>
    <name type="common">Desulfitobacterium frappieri</name>
    <dbReference type="NCBI Taxonomy" id="49338"/>
    <lineage>
        <taxon>Bacteria</taxon>
        <taxon>Bacillati</taxon>
        <taxon>Bacillota</taxon>
        <taxon>Clostridia</taxon>
        <taxon>Eubacteriales</taxon>
        <taxon>Desulfitobacteriaceae</taxon>
        <taxon>Desulfitobacterium</taxon>
    </lineage>
</organism>
<feature type="chain" id="PRO_5007384680" evidence="1">
    <location>
        <begin position="27"/>
        <end position="144"/>
    </location>
</feature>
<feature type="signal peptide" evidence="1">
    <location>
        <begin position="1"/>
        <end position="26"/>
    </location>
</feature>
<dbReference type="RefSeq" id="WP_018307028.1">
    <property type="nucleotide sequence ID" value="NZ_JAYFNZ010000011.1"/>
</dbReference>
<sequence length="144" mass="15882">MLLMKKLIVVFLSVILCTMAPFTSYAAGNNAHTPQASLYIRSTSAIVQAQGNGKLYLENILGATRIVDQLGVKTIEVQTLRNGYWQSIHTIAKDDYLYNTGTYAYACYYNGTPGTQYRSYVEFYVANAGGEETKIVTSQPVTAN</sequence>